<feature type="compositionally biased region" description="Low complexity" evidence="1">
    <location>
        <begin position="36"/>
        <end position="46"/>
    </location>
</feature>
<feature type="non-terminal residue" evidence="2">
    <location>
        <position position="57"/>
    </location>
</feature>
<comment type="caution">
    <text evidence="2">The sequence shown here is derived from an EMBL/GenBank/DDBJ whole genome shotgun (WGS) entry which is preliminary data.</text>
</comment>
<keyword evidence="3" id="KW-1185">Reference proteome</keyword>
<sequence length="57" mass="6313">MVQVCCIATKNYCIALPLFGSTFFIHSSYSQFMSGPTQVQPQSTSTTEKHHPCTSIQ</sequence>
<dbReference type="EMBL" id="BPLR01005323">
    <property type="protein sequence ID" value="GIY01450.1"/>
    <property type="molecule type" value="Genomic_DNA"/>
</dbReference>
<organism evidence="2 3">
    <name type="scientific">Caerostris extrusa</name>
    <name type="common">Bark spider</name>
    <name type="synonym">Caerostris bankana</name>
    <dbReference type="NCBI Taxonomy" id="172846"/>
    <lineage>
        <taxon>Eukaryota</taxon>
        <taxon>Metazoa</taxon>
        <taxon>Ecdysozoa</taxon>
        <taxon>Arthropoda</taxon>
        <taxon>Chelicerata</taxon>
        <taxon>Arachnida</taxon>
        <taxon>Araneae</taxon>
        <taxon>Araneomorphae</taxon>
        <taxon>Entelegynae</taxon>
        <taxon>Araneoidea</taxon>
        <taxon>Araneidae</taxon>
        <taxon>Caerostris</taxon>
    </lineage>
</organism>
<evidence type="ECO:0000313" key="2">
    <source>
        <dbReference type="EMBL" id="GIY01450.1"/>
    </source>
</evidence>
<name>A0AAV4PXH2_CAEEX</name>
<evidence type="ECO:0000313" key="3">
    <source>
        <dbReference type="Proteomes" id="UP001054945"/>
    </source>
</evidence>
<dbReference type="AlphaFoldDB" id="A0AAV4PXH2"/>
<protein>
    <submittedName>
        <fullName evidence="2">Uncharacterized protein</fullName>
    </submittedName>
</protein>
<proteinExistence type="predicted"/>
<accession>A0AAV4PXH2</accession>
<feature type="region of interest" description="Disordered" evidence="1">
    <location>
        <begin position="34"/>
        <end position="57"/>
    </location>
</feature>
<gene>
    <name evidence="2" type="ORF">CEXT_740791</name>
</gene>
<evidence type="ECO:0000256" key="1">
    <source>
        <dbReference type="SAM" id="MobiDB-lite"/>
    </source>
</evidence>
<dbReference type="Proteomes" id="UP001054945">
    <property type="component" value="Unassembled WGS sequence"/>
</dbReference>
<reference evidence="2 3" key="1">
    <citation type="submission" date="2021-06" db="EMBL/GenBank/DDBJ databases">
        <title>Caerostris extrusa draft genome.</title>
        <authorList>
            <person name="Kono N."/>
            <person name="Arakawa K."/>
        </authorList>
    </citation>
    <scope>NUCLEOTIDE SEQUENCE [LARGE SCALE GENOMIC DNA]</scope>
</reference>